<evidence type="ECO:0000313" key="1">
    <source>
        <dbReference type="EMBL" id="KKS84246.1"/>
    </source>
</evidence>
<name>A0A0G1EMI5_9BACT</name>
<feature type="non-terminal residue" evidence="1">
    <location>
        <position position="1"/>
    </location>
</feature>
<dbReference type="Proteomes" id="UP000034050">
    <property type="component" value="Unassembled WGS sequence"/>
</dbReference>
<gene>
    <name evidence="1" type="ORF">UV61_C0034G0010</name>
</gene>
<dbReference type="AlphaFoldDB" id="A0A0G1EMI5"/>
<evidence type="ECO:0000313" key="2">
    <source>
        <dbReference type="Proteomes" id="UP000034050"/>
    </source>
</evidence>
<sequence>KNKRVAKIFLREYPYSSFCDLARKRPESIILSTGDFDLDTMKDFDDLLGTYNEEPT</sequence>
<reference evidence="1 2" key="1">
    <citation type="journal article" date="2015" name="Nature">
        <title>rRNA introns, odd ribosomes, and small enigmatic genomes across a large radiation of phyla.</title>
        <authorList>
            <person name="Brown C.T."/>
            <person name="Hug L.A."/>
            <person name="Thomas B.C."/>
            <person name="Sharon I."/>
            <person name="Castelle C.J."/>
            <person name="Singh A."/>
            <person name="Wilkins M.J."/>
            <person name="Williams K.H."/>
            <person name="Banfield J.F."/>
        </authorList>
    </citation>
    <scope>NUCLEOTIDE SEQUENCE [LARGE SCALE GENOMIC DNA]</scope>
</reference>
<protein>
    <submittedName>
        <fullName evidence="1">Uncharacterized protein</fullName>
    </submittedName>
</protein>
<accession>A0A0G1EMI5</accession>
<organism evidence="1 2">
    <name type="scientific">Candidatus Gottesmanbacteria bacterium GW2011_GWB1_43_11</name>
    <dbReference type="NCBI Taxonomy" id="1618446"/>
    <lineage>
        <taxon>Bacteria</taxon>
        <taxon>Candidatus Gottesmaniibacteriota</taxon>
    </lineage>
</organism>
<proteinExistence type="predicted"/>
<comment type="caution">
    <text evidence="1">The sequence shown here is derived from an EMBL/GenBank/DDBJ whole genome shotgun (WGS) entry which is preliminary data.</text>
</comment>
<dbReference type="EMBL" id="LCFD01000034">
    <property type="protein sequence ID" value="KKS84246.1"/>
    <property type="molecule type" value="Genomic_DNA"/>
</dbReference>